<dbReference type="STRING" id="1429043.X474_06495"/>
<dbReference type="RefSeq" id="WP_044347435.1">
    <property type="nucleotide sequence ID" value="NZ_AZAC01000008.1"/>
</dbReference>
<dbReference type="Pfam" id="PF00535">
    <property type="entry name" value="Glycos_transf_2"/>
    <property type="match status" value="1"/>
</dbReference>
<dbReference type="InterPro" id="IPR029044">
    <property type="entry name" value="Nucleotide-diphossugar_trans"/>
</dbReference>
<feature type="domain" description="Glycosyltransferase 2-like" evidence="2">
    <location>
        <begin position="8"/>
        <end position="129"/>
    </location>
</feature>
<dbReference type="PANTHER" id="PTHR43630">
    <property type="entry name" value="POLY-BETA-1,6-N-ACETYL-D-GLUCOSAMINE SYNTHASE"/>
    <property type="match status" value="1"/>
</dbReference>
<dbReference type="InterPro" id="IPR011990">
    <property type="entry name" value="TPR-like_helical_dom_sf"/>
</dbReference>
<sequence>MSRKLVISLCMIARNEEKWLKMSLGSARQWVDEIILVDTGSQDRTMELAREFGARIFQHRWQNSFALHRNQSLEYARGDWLLILDADEKLDQKTAPFLAGLTQIPECDAYFVDILHLSSDGGHTLQSTPRFFRNNAGLQFKGNIHETLIGLKGKCLRSPLRLIHHGFAQGPQVMRQKNLRNLALIRNWVEKEPKNPTALTYLAQTQMIWPETAQQALTAGLKALELAKARKTPARMLVRIYHPIWISLTQLERHGEVVLWANECRNSLPDYPDSYFSLTWAHLEMGHWELVREAAQKFMNLQDHWRKNTPSYPYTQNLTLNLRHVVIKRWILADMNLPGAEKELEFLFTKLLEEPKGPQTARDLLADLSQKGKPGLLERLKQIIHSSS</sequence>
<keyword evidence="4" id="KW-1185">Reference proteome</keyword>
<dbReference type="InterPro" id="IPR001173">
    <property type="entry name" value="Glyco_trans_2-like"/>
</dbReference>
<comment type="similarity">
    <text evidence="1">Belongs to the glycosyltransferase 2 family. WaaE/KdtX subfamily.</text>
</comment>
<evidence type="ECO:0000313" key="3">
    <source>
        <dbReference type="EMBL" id="KIX14788.1"/>
    </source>
</evidence>
<name>A0A0D2HWN5_9BACT</name>
<comment type="caution">
    <text evidence="3">The sequence shown here is derived from an EMBL/GenBank/DDBJ whole genome shotgun (WGS) entry which is preliminary data.</text>
</comment>
<dbReference type="InParanoid" id="A0A0D2HWN5"/>
<protein>
    <recommendedName>
        <fullName evidence="2">Glycosyltransferase 2-like domain-containing protein</fullName>
    </recommendedName>
</protein>
<dbReference type="AlphaFoldDB" id="A0A0D2HWN5"/>
<gene>
    <name evidence="3" type="ORF">X474_06495</name>
</gene>
<reference evidence="3 4" key="1">
    <citation type="submission" date="2013-11" db="EMBL/GenBank/DDBJ databases">
        <title>Metagenomic analysis of a methanogenic consortium involved in long chain n-alkane degradation.</title>
        <authorList>
            <person name="Davidova I.A."/>
            <person name="Callaghan A.V."/>
            <person name="Wawrik B."/>
            <person name="Pruitt S."/>
            <person name="Marks C."/>
            <person name="Duncan K.E."/>
            <person name="Suflita J.M."/>
        </authorList>
    </citation>
    <scope>NUCLEOTIDE SEQUENCE [LARGE SCALE GENOMIC DNA]</scope>
    <source>
        <strain evidence="3 4">SPR</strain>
    </source>
</reference>
<dbReference type="PANTHER" id="PTHR43630:SF2">
    <property type="entry name" value="GLYCOSYLTRANSFERASE"/>
    <property type="match status" value="1"/>
</dbReference>
<dbReference type="CDD" id="cd02511">
    <property type="entry name" value="Beta4Glucosyltransferase"/>
    <property type="match status" value="1"/>
</dbReference>
<dbReference type="OrthoDB" id="9815923at2"/>
<evidence type="ECO:0000313" key="4">
    <source>
        <dbReference type="Proteomes" id="UP000032233"/>
    </source>
</evidence>
<dbReference type="SUPFAM" id="SSF53448">
    <property type="entry name" value="Nucleotide-diphospho-sugar transferases"/>
    <property type="match status" value="1"/>
</dbReference>
<evidence type="ECO:0000259" key="2">
    <source>
        <dbReference type="Pfam" id="PF00535"/>
    </source>
</evidence>
<dbReference type="EMBL" id="AZAC01000008">
    <property type="protein sequence ID" value="KIX14788.1"/>
    <property type="molecule type" value="Genomic_DNA"/>
</dbReference>
<dbReference type="Proteomes" id="UP000032233">
    <property type="component" value="Unassembled WGS sequence"/>
</dbReference>
<proteinExistence type="inferred from homology"/>
<dbReference type="SUPFAM" id="SSF48452">
    <property type="entry name" value="TPR-like"/>
    <property type="match status" value="1"/>
</dbReference>
<accession>A0A0D2HWN5</accession>
<dbReference type="Gene3D" id="3.90.550.10">
    <property type="entry name" value="Spore Coat Polysaccharide Biosynthesis Protein SpsA, Chain A"/>
    <property type="match status" value="1"/>
</dbReference>
<evidence type="ECO:0000256" key="1">
    <source>
        <dbReference type="ARBA" id="ARBA00038494"/>
    </source>
</evidence>
<organism evidence="3 4">
    <name type="scientific">Dethiosulfatarculus sandiegensis</name>
    <dbReference type="NCBI Taxonomy" id="1429043"/>
    <lineage>
        <taxon>Bacteria</taxon>
        <taxon>Pseudomonadati</taxon>
        <taxon>Thermodesulfobacteriota</taxon>
        <taxon>Desulfarculia</taxon>
        <taxon>Desulfarculales</taxon>
        <taxon>Desulfarculaceae</taxon>
        <taxon>Dethiosulfatarculus</taxon>
    </lineage>
</organism>
<dbReference type="Gene3D" id="1.25.40.10">
    <property type="entry name" value="Tetratricopeptide repeat domain"/>
    <property type="match status" value="1"/>
</dbReference>